<feature type="compositionally biased region" description="Polar residues" evidence="1">
    <location>
        <begin position="1276"/>
        <end position="1285"/>
    </location>
</feature>
<sequence length="2123" mass="228814">MMSKPSRLAKPSKSSGRKEPPGSRSRMLSVGERLMRAGSEGNLVRPRASLQQQQAGSQEEPLRTISPLAKELGHSSNQRLAAAENEALGQHHSSSADDSDHSDPWSPRTLPRRYTVGGPRSAGDVLAMQPHNVDRKREAFLEHLKQKYPHHASTIMGHQERVRDQVRLPKHSSSPQPGIGDQGEPLSVASLESLEAMSEGDPPSAFTRGTRSRASLPVVRSTNQTKDRSLGVLYLQYGEETKQIRMPNEITAGDTIRALFVSAFPQQLNMKMLESPSVAVYIKDDMRNIYYELTDVRNITPHSCLKVYHKDPAQAFNHNSKPNNGDVRIHREKLYGSRDGQNTLRQAPGSPISNLHALQGSMSPPTARSMPSSPSRIPYGPRPSGPMPGSVTLPRDRISSAPQPATRSVTPCSSAILERRDVKPDEDLGGSKSVALFDPYGIPEGRLSVSSTQGPHGPHGPGDVVDGALQQQQQQQQHSLFRQKSRKYSENPLATLGGKTQPPSPHRVNEVRMIDVPPQGVPVERGSPVRRSFRKNSNGAMEGVPGVHGAGVSPVFVDLPPGHGTRPFQSGVSPGDPHTSERMKAMEKQIASLTGLVQHALLKGPSTSAAKDPTSESPVRTASPANSVNSGGVSPAPVPKSCTPQSDSMAVVLHSSAKDPEMQSMLTHVRRNVSDLRLQLHQLRQTQLQNQDSMKVMLRRAEQEITGRFTDMLRHLEDPVQRQRSQVDQERHSYLALEENVLIQLGELEKNVERLKRDSTSGTTSRPITLKDVEEGAVNLRKVGEALAGLKGEYPALQTKMRAVLRVEVEAVRFLKEEPHKMDSMLKRVKALTETLSCLRRFATEGVVPSPEPVRALPAEAAPAEAAPAPAGSDSSGSSRGSPTPQPRSPAAAMRSELTPSSPMVVHRVRSSPVTTPVCQHSASLSHHASPPLTPTHARDSPTVAKVSPRSRENSPAQQKRETLLRATVEEALGNPGSCPTSAANSCGSATPPPLGTEEPPASRGSLRHGSSNAEPPAPERQWEEEEEEEGEEEEEEEQEAQPDVVEMERLLQQTQASLMQAIPSLEVPSQGEMTLEAPPDEVDAPLPAASAPEPPPKPAAEKPVAPGSAERAQKPAIEKPHRPSVDRAKANSAEKASKSPPPPPPRRFFPSGSGLTTGRSGEVIYTSHNRKESASTQEGEEEPPQPKALKVPPEVKPKPQSPPPVAPAAASPPPVVADEHDEDDEGDKIMAELQVFERCTVKELEAKCFVDLSNVEPERLEPESPAPNTPRDSKQTTALQGEETNQTKDGKDSTPQGSRVIYYVTGQISNERPAADTGEQKEGRGRTLSQTKVAHANAFDFSQKPKLLTSDEFPTVSHKPAGQSQSPSMQPSTRHTDVTGPRPACPDTEKCPNKEQDTPEPVLSLAAQERNAPPAKESAVTEQPVNGIQSEHATTSLDEESPVNEEVVMRSSRGRVRYTEDAGLSPDLPDDEGPPPPSTDSVAFMITQTKVQALSRGEYRDLVSQGGEVQTVTVGMDQTVNAPENCGFDRKPVIIIFDEPMEIRQAYKRLSTIFENEEELERMLREERIEEESEEAEEEEEERASRETKGREVTGLGLTRTDRAEVKPNNQRPTTAIGKPLSPREPSSPELDHGFKTEPSPNDPKQDAKKKFKFKFPKKQLAAIGLALRTGTKTGKKTLQVVVYEDEEEPNGTVKELKETKRFEVQRKSRANQTSSSLPSPSTPKVVLPTQSRRTEEIRKNTFKTLDSLEETIKELESTISDLGPNSVPTPPEQPSSPRGGSKVKRSVPESSQSEGSPSKRAPPSESKAQKLPSLRKKVKPHLPPRPSATSPTTSPTTSGPTSSSVSSSSSSSSSNANSKQNASGSSSTSRPTLPSPKTRQQPSASAEKAGKSQKRQDSQRQFRQANGSSMKADGDSKHASLALPSSKIPALYPSSGKGSLSSPNSNMSKPTNPSSASSSPSSSSASSTSPSKSSIPCLSLGRHIRTSAHTLPRPVPPTDSLQFLGGRGQNLSLLQQQQQTQNGRPHTSPSHHPVTIPTSSSALNYSSSSSSYSYSSSSSVSPTSTSSSSPSSPSLLSPTAVGQGGRGGRAIHLHSISSGRPQGGSSGPPAITPTSSTRDMA</sequence>
<feature type="compositionally biased region" description="Basic and acidic residues" evidence="1">
    <location>
        <begin position="1890"/>
        <end position="1902"/>
    </location>
</feature>
<feature type="compositionally biased region" description="Polar residues" evidence="1">
    <location>
        <begin position="978"/>
        <end position="989"/>
    </location>
</feature>
<feature type="region of interest" description="Disordered" evidence="1">
    <location>
        <begin position="337"/>
        <end position="506"/>
    </location>
</feature>
<feature type="compositionally biased region" description="Low complexity" evidence="1">
    <location>
        <begin position="1621"/>
        <end position="1630"/>
    </location>
</feature>
<protein>
    <submittedName>
        <fullName evidence="3">Sickle tail protein isoform X1</fullName>
    </submittedName>
</protein>
<feature type="compositionally biased region" description="Basic and acidic residues" evidence="1">
    <location>
        <begin position="1696"/>
        <end position="1708"/>
    </location>
</feature>
<gene>
    <name evidence="3" type="primary">si:ch211-207d6.2</name>
</gene>
<dbReference type="Proteomes" id="UP000515152">
    <property type="component" value="Chromosome 25"/>
</dbReference>
<feature type="compositionally biased region" description="Low complexity" evidence="1">
    <location>
        <begin position="1715"/>
        <end position="1731"/>
    </location>
</feature>
<feature type="region of interest" description="Disordered" evidence="1">
    <location>
        <begin position="1688"/>
        <end position="2123"/>
    </location>
</feature>
<feature type="region of interest" description="Disordered" evidence="1">
    <location>
        <begin position="859"/>
        <end position="1231"/>
    </location>
</feature>
<feature type="compositionally biased region" description="Acidic residues" evidence="1">
    <location>
        <begin position="1570"/>
        <end position="1583"/>
    </location>
</feature>
<dbReference type="Gene3D" id="1.20.58.1540">
    <property type="entry name" value="Actin interacting protein 3, C-terminal domain"/>
    <property type="match status" value="1"/>
</dbReference>
<dbReference type="InterPro" id="IPR051825">
    <property type="entry name" value="SRCIN1"/>
</dbReference>
<dbReference type="RefSeq" id="XP_031418715.2">
    <property type="nucleotide sequence ID" value="XM_031562855.2"/>
</dbReference>
<feature type="compositionally biased region" description="Basic and acidic residues" evidence="1">
    <location>
        <begin position="1584"/>
        <end position="1593"/>
    </location>
</feature>
<evidence type="ECO:0000256" key="1">
    <source>
        <dbReference type="SAM" id="MobiDB-lite"/>
    </source>
</evidence>
<feature type="compositionally biased region" description="Pro residues" evidence="1">
    <location>
        <begin position="1200"/>
        <end position="1216"/>
    </location>
</feature>
<name>A0A6P8F405_CLUHA</name>
<organism evidence="2 3">
    <name type="scientific">Clupea harengus</name>
    <name type="common">Atlantic herring</name>
    <dbReference type="NCBI Taxonomy" id="7950"/>
    <lineage>
        <taxon>Eukaryota</taxon>
        <taxon>Metazoa</taxon>
        <taxon>Chordata</taxon>
        <taxon>Craniata</taxon>
        <taxon>Vertebrata</taxon>
        <taxon>Euteleostomi</taxon>
        <taxon>Actinopterygii</taxon>
        <taxon>Neopterygii</taxon>
        <taxon>Teleostei</taxon>
        <taxon>Clupei</taxon>
        <taxon>Clupeiformes</taxon>
        <taxon>Clupeoidei</taxon>
        <taxon>Clupeidae</taxon>
        <taxon>Clupea</taxon>
    </lineage>
</organism>
<feature type="compositionally biased region" description="Low complexity" evidence="1">
    <location>
        <begin position="921"/>
        <end position="931"/>
    </location>
</feature>
<feature type="compositionally biased region" description="Low complexity" evidence="1">
    <location>
        <begin position="461"/>
        <end position="477"/>
    </location>
</feature>
<dbReference type="OrthoDB" id="6022652at2759"/>
<feature type="compositionally biased region" description="Polar residues" evidence="1">
    <location>
        <begin position="1363"/>
        <end position="1374"/>
    </location>
</feature>
<feature type="compositionally biased region" description="Polar residues" evidence="1">
    <location>
        <begin position="400"/>
        <end position="413"/>
    </location>
</feature>
<feature type="compositionally biased region" description="Basic and acidic residues" evidence="1">
    <location>
        <begin position="1388"/>
        <end position="1398"/>
    </location>
</feature>
<dbReference type="KEGG" id="char:105900480"/>
<proteinExistence type="predicted"/>
<dbReference type="GO" id="GO:0005737">
    <property type="term" value="C:cytoplasm"/>
    <property type="evidence" value="ECO:0007669"/>
    <property type="project" value="TreeGrafter"/>
</dbReference>
<evidence type="ECO:0000313" key="2">
    <source>
        <dbReference type="Proteomes" id="UP000515152"/>
    </source>
</evidence>
<feature type="region of interest" description="Disordered" evidence="1">
    <location>
        <begin position="1"/>
        <end position="125"/>
    </location>
</feature>
<feature type="region of interest" description="Disordered" evidence="1">
    <location>
        <begin position="1568"/>
        <end position="1653"/>
    </location>
</feature>
<dbReference type="PANTHER" id="PTHR22741:SF11">
    <property type="entry name" value="SICKLE TAIL PROTEIN HOMOLOG"/>
    <property type="match status" value="1"/>
</dbReference>
<feature type="compositionally biased region" description="Low complexity" evidence="1">
    <location>
        <begin position="2011"/>
        <end position="2026"/>
    </location>
</feature>
<feature type="compositionally biased region" description="Low complexity" evidence="1">
    <location>
        <begin position="2039"/>
        <end position="2080"/>
    </location>
</feature>
<feature type="compositionally biased region" description="Basic and acidic residues" evidence="1">
    <location>
        <begin position="417"/>
        <end position="426"/>
    </location>
</feature>
<feature type="compositionally biased region" description="Polar residues" evidence="1">
    <location>
        <begin position="2114"/>
        <end position="2123"/>
    </location>
</feature>
<feature type="compositionally biased region" description="Polar residues" evidence="1">
    <location>
        <begin position="605"/>
        <end position="632"/>
    </location>
</feature>
<feature type="compositionally biased region" description="Low complexity" evidence="1">
    <location>
        <begin position="1935"/>
        <end position="1976"/>
    </location>
</feature>
<feature type="compositionally biased region" description="Basic residues" evidence="1">
    <location>
        <begin position="1815"/>
        <end position="1824"/>
    </location>
</feature>
<feature type="compositionally biased region" description="Polar residues" evidence="1">
    <location>
        <begin position="1421"/>
        <end position="1437"/>
    </location>
</feature>
<evidence type="ECO:0000313" key="3">
    <source>
        <dbReference type="RefSeq" id="XP_031418715.2"/>
    </source>
</evidence>
<feature type="region of interest" description="Disordered" evidence="1">
    <location>
        <begin position="605"/>
        <end position="647"/>
    </location>
</feature>
<feature type="compositionally biased region" description="Low complexity" evidence="1">
    <location>
        <begin position="859"/>
        <end position="883"/>
    </location>
</feature>
<dbReference type="GeneID" id="105900480"/>
<feature type="compositionally biased region" description="Low complexity" evidence="1">
    <location>
        <begin position="1829"/>
        <end position="1880"/>
    </location>
</feature>
<dbReference type="PANTHER" id="PTHR22741">
    <property type="entry name" value="P140CAP/SNIP-RELATED"/>
    <property type="match status" value="1"/>
</dbReference>
<feature type="region of interest" description="Disordered" evidence="1">
    <location>
        <begin position="194"/>
        <end position="222"/>
    </location>
</feature>
<feature type="compositionally biased region" description="Polar residues" evidence="1">
    <location>
        <begin position="360"/>
        <end position="375"/>
    </location>
</feature>
<feature type="compositionally biased region" description="Basic and acidic residues" evidence="1">
    <location>
        <begin position="94"/>
        <end position="103"/>
    </location>
</feature>
<accession>A0A6P8F405</accession>
<feature type="region of interest" description="Disordered" evidence="1">
    <location>
        <begin position="1252"/>
        <end position="1481"/>
    </location>
</feature>
<keyword evidence="2" id="KW-1185">Reference proteome</keyword>
<feature type="compositionally biased region" description="Basic and acidic residues" evidence="1">
    <location>
        <begin position="1112"/>
        <end position="1130"/>
    </location>
</feature>
<reference evidence="3" key="1">
    <citation type="submission" date="2025-08" db="UniProtKB">
        <authorList>
            <consortium name="RefSeq"/>
        </authorList>
    </citation>
    <scope>IDENTIFICATION</scope>
</reference>
<feature type="compositionally biased region" description="Acidic residues" evidence="1">
    <location>
        <begin position="1023"/>
        <end position="1041"/>
    </location>
</feature>